<evidence type="ECO:0000256" key="1">
    <source>
        <dbReference type="SAM" id="MobiDB-lite"/>
    </source>
</evidence>
<dbReference type="RefSeq" id="XP_030378907.1">
    <property type="nucleotide sequence ID" value="XM_030523047.1"/>
</dbReference>
<evidence type="ECO:0000313" key="3">
    <source>
        <dbReference type="RefSeq" id="XP_030378907.1"/>
    </source>
</evidence>
<feature type="compositionally biased region" description="Polar residues" evidence="1">
    <location>
        <begin position="797"/>
        <end position="814"/>
    </location>
</feature>
<feature type="region of interest" description="Disordered" evidence="1">
    <location>
        <begin position="871"/>
        <end position="980"/>
    </location>
</feature>
<feature type="compositionally biased region" description="Polar residues" evidence="1">
    <location>
        <begin position="677"/>
        <end position="695"/>
    </location>
</feature>
<feature type="compositionally biased region" description="Low complexity" evidence="1">
    <location>
        <begin position="828"/>
        <end position="839"/>
    </location>
</feature>
<feature type="compositionally biased region" description="Low complexity" evidence="1">
    <location>
        <begin position="881"/>
        <end position="895"/>
    </location>
</feature>
<feature type="compositionally biased region" description="Polar residues" evidence="1">
    <location>
        <begin position="210"/>
        <end position="221"/>
    </location>
</feature>
<feature type="compositionally biased region" description="Low complexity" evidence="1">
    <location>
        <begin position="566"/>
        <end position="577"/>
    </location>
</feature>
<name>A0A6J2TVH9_DROLE</name>
<feature type="region of interest" description="Disordered" evidence="1">
    <location>
        <begin position="393"/>
        <end position="457"/>
    </location>
</feature>
<feature type="region of interest" description="Disordered" evidence="1">
    <location>
        <begin position="330"/>
        <end position="357"/>
    </location>
</feature>
<dbReference type="AlphaFoldDB" id="A0A6J2TVH9"/>
<sequence>MKPEQINRIVRANGGRLPNWFYRQSNDLYENTIRTYIDRASSLGPFIQDARDQKRQENVAPVRALIQSERERRNNSSSSNYAGGYPRTAKQQQMMLQGQVTVAPFQRMISTSRRRSASVSMGGITNYDIRGQPIMSASSSSCSSGNQTDDSMNRNPTELTMSSLGARSLSMPPRATRNKTVPRRGQSEPNNHIPLDGIIPPGRRHHMNAVQKSSNAANRHNSQNREDSDEDTDVDQLMVVDQALRARLAVRFDRPVEEAQMPRFRLEGIKEAPRRQGPALRLRNLRRVKAENSLLVDPKPFDSFGERMRQFNYIQFADGPVNTQVFERRRDTRSIQQPQHQLSQRMSQPNLVQSEPELQERLEELTARTRQRSISLASSHVRDPTVQQLLANESALTATRQQRRNRGGSKQRHDDRQRTDYANRDWSPDAPERVGRQQRREGRQQRRETQQHQLGLRRQLPIEHRPYQEPQQQQLQLQQHMQQQQLLHLDRPRNFAEVANGERRPSMHSQSHVPPMKPQYEGHGKVHKHIAVSNTPSRSALKKKQAKQQMLKDMDPYKADTTNNLSRSSRQSYMQRSAGPSSSRLSIRPPQAKPKKQHKSSELTATSSSNLAPNQLLLSSASKVSAFKLARKTQQKQENAELLHQQAQQLQQQASELPLRRYQAESNASAAHPIRAEQSSTTPSLQVSSHRNANATARKFESTSPAPTARSSSLTSRTTSASGSSSYSLKLKMNNKAKAGADKPTSKPSSKQPKIKLMVPPIQPPVPQTLQGSQEQQKQLKKQQQENQQQQQLNKCSLPNKSQTARSQRKTLTADTEHLEQPGKKKQLSPQQQHQQQQERLMHEHLQQEESELAELAQMQPHQRKLWDLTKSKQTAEEQQKQQQLLQPQLQLQAQQRERQGQEHQGQERQELERQELERQERSQQRGRRQETQSSARLVYTRESASQMHATLPPRDEADANQEQRQHNQYVHRRAWHPGF</sequence>
<dbReference type="GeneID" id="115627393"/>
<feature type="region of interest" description="Disordered" evidence="1">
    <location>
        <begin position="501"/>
        <end position="608"/>
    </location>
</feature>
<gene>
    <name evidence="3" type="primary">LOC115627393</name>
</gene>
<reference evidence="3" key="1">
    <citation type="submission" date="2025-08" db="UniProtKB">
        <authorList>
            <consortium name="RefSeq"/>
        </authorList>
    </citation>
    <scope>IDENTIFICATION</scope>
    <source>
        <strain evidence="3">11010-0011.00</strain>
        <tissue evidence="3">Whole body</tissue>
    </source>
</reference>
<feature type="compositionally biased region" description="Low complexity" evidence="1">
    <location>
        <begin position="785"/>
        <end position="795"/>
    </location>
</feature>
<feature type="compositionally biased region" description="Basic and acidic residues" evidence="1">
    <location>
        <begin position="954"/>
        <end position="966"/>
    </location>
</feature>
<organism evidence="2 3">
    <name type="scientific">Drosophila lebanonensis</name>
    <name type="common">Fruit fly</name>
    <name type="synonym">Scaptodrosophila lebanonensis</name>
    <dbReference type="NCBI Taxonomy" id="7225"/>
    <lineage>
        <taxon>Eukaryota</taxon>
        <taxon>Metazoa</taxon>
        <taxon>Ecdysozoa</taxon>
        <taxon>Arthropoda</taxon>
        <taxon>Hexapoda</taxon>
        <taxon>Insecta</taxon>
        <taxon>Pterygota</taxon>
        <taxon>Neoptera</taxon>
        <taxon>Endopterygota</taxon>
        <taxon>Diptera</taxon>
        <taxon>Brachycera</taxon>
        <taxon>Muscomorpha</taxon>
        <taxon>Ephydroidea</taxon>
        <taxon>Drosophilidae</taxon>
        <taxon>Scaptodrosophila</taxon>
    </lineage>
</organism>
<evidence type="ECO:0000313" key="2">
    <source>
        <dbReference type="Proteomes" id="UP000504634"/>
    </source>
</evidence>
<dbReference type="Proteomes" id="UP000504634">
    <property type="component" value="Unplaced"/>
</dbReference>
<feature type="compositionally biased region" description="Basic residues" evidence="1">
    <location>
        <begin position="970"/>
        <end position="980"/>
    </location>
</feature>
<feature type="compositionally biased region" description="Basic residues" evidence="1">
    <location>
        <begin position="401"/>
        <end position="410"/>
    </location>
</feature>
<feature type="compositionally biased region" description="Low complexity" evidence="1">
    <location>
        <begin position="746"/>
        <end position="756"/>
    </location>
</feature>
<keyword evidence="2" id="KW-1185">Reference proteome</keyword>
<proteinExistence type="predicted"/>
<accession>A0A6J2TVH9</accession>
<feature type="compositionally biased region" description="Basic and acidic residues" evidence="1">
    <location>
        <begin position="871"/>
        <end position="880"/>
    </location>
</feature>
<feature type="compositionally biased region" description="Polar residues" evidence="1">
    <location>
        <begin position="334"/>
        <end position="353"/>
    </location>
</feature>
<feature type="compositionally biased region" description="Polar residues" evidence="1">
    <location>
        <begin position="145"/>
        <end position="165"/>
    </location>
</feature>
<feature type="compositionally biased region" description="Low complexity" evidence="1">
    <location>
        <begin position="702"/>
        <end position="729"/>
    </location>
</feature>
<feature type="compositionally biased region" description="Basic and acidic residues" evidence="1">
    <location>
        <begin position="896"/>
        <end position="931"/>
    </location>
</feature>
<feature type="region of interest" description="Disordered" evidence="1">
    <location>
        <begin position="661"/>
        <end position="842"/>
    </location>
</feature>
<feature type="region of interest" description="Disordered" evidence="1">
    <location>
        <begin position="66"/>
        <end position="89"/>
    </location>
</feature>
<dbReference type="OrthoDB" id="7861355at2759"/>
<feature type="region of interest" description="Disordered" evidence="1">
    <location>
        <begin position="135"/>
        <end position="233"/>
    </location>
</feature>
<protein>
    <submittedName>
        <fullName evidence="3">Trichohyalin-like</fullName>
    </submittedName>
</protein>
<feature type="compositionally biased region" description="Basic and acidic residues" evidence="1">
    <location>
        <begin position="411"/>
        <end position="450"/>
    </location>
</feature>